<protein>
    <recommendedName>
        <fullName evidence="4">Glycine zipper domain-containing protein</fullName>
    </recommendedName>
</protein>
<reference evidence="2 3" key="1">
    <citation type="submission" date="2016-03" db="EMBL/GenBank/DDBJ databases">
        <authorList>
            <person name="Bojesen A.M."/>
            <person name="Planet P."/>
            <person name="Hansen M.J."/>
        </authorList>
    </citation>
    <scope>NUCLEOTIDE SEQUENCE [LARGE SCALE GENOMIC DNA]</scope>
    <source>
        <strain evidence="2 3">B 234/94</strain>
    </source>
</reference>
<feature type="region of interest" description="Disordered" evidence="1">
    <location>
        <begin position="48"/>
        <end position="72"/>
    </location>
</feature>
<feature type="compositionally biased region" description="Polar residues" evidence="1">
    <location>
        <begin position="52"/>
        <end position="61"/>
    </location>
</feature>
<proteinExistence type="predicted"/>
<dbReference type="AlphaFoldDB" id="A0A6G8JLB2"/>
<sequence length="72" mass="6919">MTFQGALGAAAGGAVGGGIGAKFGSWGASTIGGVVSGISDNIIKSMGDDIRGNSNNKSGSNYDCGDGTDYQG</sequence>
<name>A0A6G8JLB2_9PAST</name>
<evidence type="ECO:0000256" key="1">
    <source>
        <dbReference type="SAM" id="MobiDB-lite"/>
    </source>
</evidence>
<organism evidence="2 3">
    <name type="scientific">Mannheimia granulomatis</name>
    <dbReference type="NCBI Taxonomy" id="85402"/>
    <lineage>
        <taxon>Bacteria</taxon>
        <taxon>Pseudomonadati</taxon>
        <taxon>Pseudomonadota</taxon>
        <taxon>Gammaproteobacteria</taxon>
        <taxon>Pasteurellales</taxon>
        <taxon>Pasteurellaceae</taxon>
        <taxon>Mannheimia</taxon>
    </lineage>
</organism>
<evidence type="ECO:0000313" key="2">
    <source>
        <dbReference type="EMBL" id="QIM67859.1"/>
    </source>
</evidence>
<dbReference type="EMBL" id="CP015030">
    <property type="protein sequence ID" value="QIM67859.1"/>
    <property type="molecule type" value="Genomic_DNA"/>
</dbReference>
<accession>A0A6G8JLB2</accession>
<dbReference type="KEGG" id="mgra:A4G16_05960"/>
<evidence type="ECO:0000313" key="3">
    <source>
        <dbReference type="Proteomes" id="UP000501366"/>
    </source>
</evidence>
<evidence type="ECO:0008006" key="4">
    <source>
        <dbReference type="Google" id="ProtNLM"/>
    </source>
</evidence>
<gene>
    <name evidence="2" type="ORF">A4G16_05960</name>
</gene>
<dbReference type="Proteomes" id="UP000501366">
    <property type="component" value="Chromosome"/>
</dbReference>